<evidence type="ECO:0000256" key="3">
    <source>
        <dbReference type="ARBA" id="ARBA00022833"/>
    </source>
</evidence>
<evidence type="ECO:0000313" key="7">
    <source>
        <dbReference type="WBParaSite" id="SBAD_0000966701-mRNA-1"/>
    </source>
</evidence>
<dbReference type="Proteomes" id="UP000270296">
    <property type="component" value="Unassembled WGS sequence"/>
</dbReference>
<keyword evidence="3" id="KW-0862">Zinc</keyword>
<dbReference type="EMBL" id="UZAM01012588">
    <property type="protein sequence ID" value="VDP22554.1"/>
    <property type="molecule type" value="Genomic_DNA"/>
</dbReference>
<dbReference type="Gene3D" id="3.30.40.10">
    <property type="entry name" value="Zinc/RING finger domain, C3HC4 (zinc finger)"/>
    <property type="match status" value="1"/>
</dbReference>
<dbReference type="InterPro" id="IPR004181">
    <property type="entry name" value="Znf_MIZ"/>
</dbReference>
<keyword evidence="2" id="KW-0863">Zinc-finger</keyword>
<dbReference type="OrthoDB" id="26899at2759"/>
<dbReference type="AlphaFoldDB" id="A0A183J0D5"/>
<organism evidence="7">
    <name type="scientific">Soboliphyme baturini</name>
    <dbReference type="NCBI Taxonomy" id="241478"/>
    <lineage>
        <taxon>Eukaryota</taxon>
        <taxon>Metazoa</taxon>
        <taxon>Ecdysozoa</taxon>
        <taxon>Nematoda</taxon>
        <taxon>Enoplea</taxon>
        <taxon>Dorylaimia</taxon>
        <taxon>Dioctophymatida</taxon>
        <taxon>Dioctophymatoidea</taxon>
        <taxon>Soboliphymatidae</taxon>
        <taxon>Soboliphyme</taxon>
    </lineage>
</organism>
<evidence type="ECO:0000256" key="2">
    <source>
        <dbReference type="ARBA" id="ARBA00022771"/>
    </source>
</evidence>
<keyword evidence="1" id="KW-0479">Metal-binding</keyword>
<dbReference type="SUPFAM" id="SSF57850">
    <property type="entry name" value="RING/U-box"/>
    <property type="match status" value="1"/>
</dbReference>
<evidence type="ECO:0000259" key="4">
    <source>
        <dbReference type="Pfam" id="PF11789"/>
    </source>
</evidence>
<dbReference type="InterPro" id="IPR013083">
    <property type="entry name" value="Znf_RING/FYVE/PHD"/>
</dbReference>
<dbReference type="GO" id="GO:0008270">
    <property type="term" value="F:zinc ion binding"/>
    <property type="evidence" value="ECO:0007669"/>
    <property type="project" value="UniProtKB-KW"/>
</dbReference>
<keyword evidence="6" id="KW-1185">Reference proteome</keyword>
<accession>A0A183J0D5</accession>
<dbReference type="WBParaSite" id="SBAD_0000966701-mRNA-1">
    <property type="protein sequence ID" value="SBAD_0000966701-mRNA-1"/>
    <property type="gene ID" value="SBAD_0000966701"/>
</dbReference>
<feature type="domain" description="SP-RING-type" evidence="4">
    <location>
        <begin position="2"/>
        <end position="38"/>
    </location>
</feature>
<proteinExistence type="predicted"/>
<dbReference type="Pfam" id="PF11789">
    <property type="entry name" value="zf-Nse"/>
    <property type="match status" value="1"/>
</dbReference>
<evidence type="ECO:0000313" key="6">
    <source>
        <dbReference type="Proteomes" id="UP000270296"/>
    </source>
</evidence>
<name>A0A183J0D5_9BILA</name>
<gene>
    <name evidence="5" type="ORF">SBAD_LOCUS9332</name>
</gene>
<reference evidence="7" key="1">
    <citation type="submission" date="2016-06" db="UniProtKB">
        <authorList>
            <consortium name="WormBaseParasite"/>
        </authorList>
    </citation>
    <scope>IDENTIFICATION</scope>
</reference>
<sequence>MQSDRDPLTRLPLTEPVRNRFCGHVYERNTIREHIRRQMLNNHALYSSHLFIRVALPLCSRGDSSESKHYLNLEHVNAHASERMRSMNFLSDKVIH</sequence>
<reference evidence="5 6" key="2">
    <citation type="submission" date="2018-11" db="EMBL/GenBank/DDBJ databases">
        <authorList>
            <consortium name="Pathogen Informatics"/>
        </authorList>
    </citation>
    <scope>NUCLEOTIDE SEQUENCE [LARGE SCALE GENOMIC DNA]</scope>
</reference>
<evidence type="ECO:0000313" key="5">
    <source>
        <dbReference type="EMBL" id="VDP22554.1"/>
    </source>
</evidence>
<evidence type="ECO:0000256" key="1">
    <source>
        <dbReference type="ARBA" id="ARBA00022723"/>
    </source>
</evidence>
<protein>
    <submittedName>
        <fullName evidence="7">SP-RING-type domain-containing protein</fullName>
    </submittedName>
</protein>